<dbReference type="Proteomes" id="UP000667802">
    <property type="component" value="Unassembled WGS sequence"/>
</dbReference>
<dbReference type="AlphaFoldDB" id="A0AAP5M8R0"/>
<evidence type="ECO:0000313" key="1">
    <source>
        <dbReference type="EMBL" id="MDR9893883.1"/>
    </source>
</evidence>
<organism evidence="1 2">
    <name type="scientific">Aetokthonos hydrillicola Thurmond2011</name>
    <dbReference type="NCBI Taxonomy" id="2712845"/>
    <lineage>
        <taxon>Bacteria</taxon>
        <taxon>Bacillati</taxon>
        <taxon>Cyanobacteriota</taxon>
        <taxon>Cyanophyceae</taxon>
        <taxon>Nostocales</taxon>
        <taxon>Hapalosiphonaceae</taxon>
        <taxon>Aetokthonos</taxon>
    </lineage>
</organism>
<reference evidence="2" key="1">
    <citation type="journal article" date="2021" name="Science">
        <title>Hunting the eagle killer: A cyanobacterial neurotoxin causes vacuolar myelinopathy.</title>
        <authorList>
            <person name="Breinlinger S."/>
            <person name="Phillips T.J."/>
            <person name="Haram B.N."/>
            <person name="Mares J."/>
            <person name="Martinez Yerena J.A."/>
            <person name="Hrouzek P."/>
            <person name="Sobotka R."/>
            <person name="Henderson W.M."/>
            <person name="Schmieder P."/>
            <person name="Williams S.M."/>
            <person name="Lauderdale J.D."/>
            <person name="Wilde H.D."/>
            <person name="Gerrin W."/>
            <person name="Kust A."/>
            <person name="Washington J.W."/>
            <person name="Wagner C."/>
            <person name="Geier B."/>
            <person name="Liebeke M."/>
            <person name="Enke H."/>
            <person name="Niedermeyer T.H.J."/>
            <person name="Wilde S.B."/>
        </authorList>
    </citation>
    <scope>NUCLEOTIDE SEQUENCE [LARGE SCALE GENOMIC DNA]</scope>
    <source>
        <strain evidence="2">Thurmond2011</strain>
    </source>
</reference>
<gene>
    <name evidence="1" type="ORF">G7B40_004750</name>
</gene>
<dbReference type="RefSeq" id="WP_208345310.1">
    <property type="nucleotide sequence ID" value="NZ_CAWQFN010000634.1"/>
</dbReference>
<evidence type="ECO:0000313" key="2">
    <source>
        <dbReference type="Proteomes" id="UP000667802"/>
    </source>
</evidence>
<name>A0AAP5M8R0_9CYAN</name>
<proteinExistence type="predicted"/>
<keyword evidence="2" id="KW-1185">Reference proteome</keyword>
<comment type="caution">
    <text evidence="1">The sequence shown here is derived from an EMBL/GenBank/DDBJ whole genome shotgun (WGS) entry which is preliminary data.</text>
</comment>
<protein>
    <submittedName>
        <fullName evidence="1">Uncharacterized protein</fullName>
    </submittedName>
</protein>
<accession>A0AAP5M8R0</accession>
<sequence>MRVTRDAGLVVNEVLQHLASLVDADVKVTLEVQVQLPNGVPDHVIRTVSENCRTLKFKTHNFEEE</sequence>
<dbReference type="EMBL" id="JAALHA020000001">
    <property type="protein sequence ID" value="MDR9893883.1"/>
    <property type="molecule type" value="Genomic_DNA"/>
</dbReference>